<dbReference type="InterPro" id="IPR050204">
    <property type="entry name" value="AraC_XylS_family_regulators"/>
</dbReference>
<gene>
    <name evidence="5" type="ORF">LK09_03215</name>
</gene>
<organism evidence="5 6">
    <name type="scientific">Microbacterium mangrovi</name>
    <dbReference type="NCBI Taxonomy" id="1348253"/>
    <lineage>
        <taxon>Bacteria</taxon>
        <taxon>Bacillati</taxon>
        <taxon>Actinomycetota</taxon>
        <taxon>Actinomycetes</taxon>
        <taxon>Micrococcales</taxon>
        <taxon>Microbacteriaceae</taxon>
        <taxon>Microbacterium</taxon>
    </lineage>
</organism>
<accession>A0A0B2A896</accession>
<keyword evidence="6" id="KW-1185">Reference proteome</keyword>
<keyword evidence="1" id="KW-0805">Transcription regulation</keyword>
<sequence>MANDLSTKLLRPHLGAGAQKTGLVAVRSFRSVILTRHVTPIAPWEWGGALPAPLTHHAFVIAADGEGVPFGDTARAAVFLTANARVTIPWRRHADVIVGWIPPTALAEFADVAPEDATPIDDSLLVRGLTSFATTLVPGSLDPSSIGRYAIERLLVEMAFATLLDQNSARTPDRAPASLLERSRALLLAHRSEREYGTTQLARELHVSVRQVQRAFADVGTTPGDVLRRNRVDLAVELLRHPDYRPLPIEEIAAHAGFNNSLQMRRALQAEGMPSPSRLRAGEPVH</sequence>
<dbReference type="GO" id="GO:0003700">
    <property type="term" value="F:DNA-binding transcription factor activity"/>
    <property type="evidence" value="ECO:0007669"/>
    <property type="project" value="InterPro"/>
</dbReference>
<evidence type="ECO:0000256" key="1">
    <source>
        <dbReference type="ARBA" id="ARBA00023015"/>
    </source>
</evidence>
<evidence type="ECO:0000259" key="4">
    <source>
        <dbReference type="PROSITE" id="PS01124"/>
    </source>
</evidence>
<name>A0A0B2A896_9MICO</name>
<dbReference type="RefSeq" id="WP_039395909.1">
    <property type="nucleotide sequence ID" value="NZ_JTDK01000003.1"/>
</dbReference>
<dbReference type="InterPro" id="IPR018060">
    <property type="entry name" value="HTH_AraC"/>
</dbReference>
<keyword evidence="2" id="KW-0238">DNA-binding</keyword>
<dbReference type="STRING" id="1348253.LK09_03215"/>
<evidence type="ECO:0000256" key="2">
    <source>
        <dbReference type="ARBA" id="ARBA00023125"/>
    </source>
</evidence>
<dbReference type="Gene3D" id="1.10.10.60">
    <property type="entry name" value="Homeodomain-like"/>
    <property type="match status" value="1"/>
</dbReference>
<dbReference type="SMART" id="SM00342">
    <property type="entry name" value="HTH_ARAC"/>
    <property type="match status" value="1"/>
</dbReference>
<protein>
    <recommendedName>
        <fullName evidence="4">HTH araC/xylS-type domain-containing protein</fullName>
    </recommendedName>
</protein>
<dbReference type="OrthoDB" id="5062482at2"/>
<dbReference type="GO" id="GO:0043565">
    <property type="term" value="F:sequence-specific DNA binding"/>
    <property type="evidence" value="ECO:0007669"/>
    <property type="project" value="InterPro"/>
</dbReference>
<comment type="caution">
    <text evidence="5">The sequence shown here is derived from an EMBL/GenBank/DDBJ whole genome shotgun (WGS) entry which is preliminary data.</text>
</comment>
<reference evidence="5 6" key="1">
    <citation type="submission" date="2014-11" db="EMBL/GenBank/DDBJ databases">
        <title>Genome sequence of Microbacterium mangrovi MUSC 115(T).</title>
        <authorList>
            <person name="Lee L.-H."/>
        </authorList>
    </citation>
    <scope>NUCLEOTIDE SEQUENCE [LARGE SCALE GENOMIC DNA]</scope>
    <source>
        <strain evidence="5 6">MUSC 115</strain>
    </source>
</reference>
<dbReference type="Proteomes" id="UP000031030">
    <property type="component" value="Unassembled WGS sequence"/>
</dbReference>
<dbReference type="PANTHER" id="PTHR46796:SF6">
    <property type="entry name" value="ARAC SUBFAMILY"/>
    <property type="match status" value="1"/>
</dbReference>
<feature type="domain" description="HTH araC/xylS-type" evidence="4">
    <location>
        <begin position="181"/>
        <end position="282"/>
    </location>
</feature>
<evidence type="ECO:0000256" key="3">
    <source>
        <dbReference type="ARBA" id="ARBA00023163"/>
    </source>
</evidence>
<evidence type="ECO:0000313" key="5">
    <source>
        <dbReference type="EMBL" id="KHK99305.1"/>
    </source>
</evidence>
<evidence type="ECO:0000313" key="6">
    <source>
        <dbReference type="Proteomes" id="UP000031030"/>
    </source>
</evidence>
<dbReference type="PANTHER" id="PTHR46796">
    <property type="entry name" value="HTH-TYPE TRANSCRIPTIONAL ACTIVATOR RHAS-RELATED"/>
    <property type="match status" value="1"/>
</dbReference>
<dbReference type="EMBL" id="JTDK01000003">
    <property type="protein sequence ID" value="KHK99305.1"/>
    <property type="molecule type" value="Genomic_DNA"/>
</dbReference>
<keyword evidence="3" id="KW-0804">Transcription</keyword>
<proteinExistence type="predicted"/>
<dbReference type="Pfam" id="PF12833">
    <property type="entry name" value="HTH_18"/>
    <property type="match status" value="1"/>
</dbReference>
<dbReference type="PROSITE" id="PS01124">
    <property type="entry name" value="HTH_ARAC_FAMILY_2"/>
    <property type="match status" value="1"/>
</dbReference>
<dbReference type="AlphaFoldDB" id="A0A0B2A896"/>